<dbReference type="OMA" id="EKWTGIG"/>
<dbReference type="InterPro" id="IPR002347">
    <property type="entry name" value="SDR_fam"/>
</dbReference>
<dbReference type="Pfam" id="PF00106">
    <property type="entry name" value="adh_short"/>
    <property type="match status" value="1"/>
</dbReference>
<dbReference type="PANTHER" id="PTHR43157">
    <property type="entry name" value="PHOSPHATIDYLINOSITOL-GLYCAN BIOSYNTHESIS CLASS F PROTEIN-RELATED"/>
    <property type="match status" value="1"/>
</dbReference>
<evidence type="ECO:0000256" key="1">
    <source>
        <dbReference type="ARBA" id="ARBA00023002"/>
    </source>
</evidence>
<dbReference type="AlphaFoldDB" id="E0VUN2"/>
<protein>
    <submittedName>
        <fullName evidence="3 4">Restnol dehydrogenase, putative</fullName>
        <ecNumber evidence="3">1.3.1.33</ecNumber>
    </submittedName>
</protein>
<dbReference type="EC" id="1.3.1.33" evidence="3"/>
<dbReference type="InterPro" id="IPR036291">
    <property type="entry name" value="NAD(P)-bd_dom_sf"/>
</dbReference>
<dbReference type="PRINTS" id="PR00081">
    <property type="entry name" value="GDHRDH"/>
</dbReference>
<evidence type="ECO:0000313" key="3">
    <source>
        <dbReference type="EMBL" id="EEB17088.1"/>
    </source>
</evidence>
<dbReference type="EnsemblMetazoa" id="PHUM452490-RA">
    <property type="protein sequence ID" value="PHUM452490-PA"/>
    <property type="gene ID" value="PHUM452490"/>
</dbReference>
<evidence type="ECO:0000313" key="4">
    <source>
        <dbReference type="EnsemblMetazoa" id="PHUM452490-PA"/>
    </source>
</evidence>
<dbReference type="EMBL" id="DS235787">
    <property type="protein sequence ID" value="EEB17088.1"/>
    <property type="molecule type" value="Genomic_DNA"/>
</dbReference>
<gene>
    <name evidence="4" type="primary">8230365</name>
    <name evidence="3" type="ORF">Phum_PHUM452490</name>
</gene>
<accession>E0VUN2</accession>
<dbReference type="PANTHER" id="PTHR43157:SF31">
    <property type="entry name" value="PHOSPHATIDYLINOSITOL-GLYCAN BIOSYNTHESIS CLASS F PROTEIN"/>
    <property type="match status" value="1"/>
</dbReference>
<dbReference type="GO" id="GO:0016630">
    <property type="term" value="F:protochlorophyllide reductase activity"/>
    <property type="evidence" value="ECO:0007669"/>
    <property type="project" value="UniProtKB-EC"/>
</dbReference>
<dbReference type="EMBL" id="AAZO01005510">
    <property type="status" value="NOT_ANNOTATED_CDS"/>
    <property type="molecule type" value="Genomic_DNA"/>
</dbReference>
<reference evidence="3" key="1">
    <citation type="submission" date="2007-04" db="EMBL/GenBank/DDBJ databases">
        <title>Annotation of Pediculus humanus corporis strain USDA.</title>
        <authorList>
            <person name="Kirkness E."/>
            <person name="Hannick L."/>
            <person name="Hass B."/>
            <person name="Bruggner R."/>
            <person name="Lawson D."/>
            <person name="Bidwell S."/>
            <person name="Joardar V."/>
            <person name="Caler E."/>
            <person name="Walenz B."/>
            <person name="Inman J."/>
            <person name="Schobel S."/>
            <person name="Galinsky K."/>
            <person name="Amedeo P."/>
            <person name="Strausberg R."/>
        </authorList>
    </citation>
    <scope>NUCLEOTIDE SEQUENCE</scope>
    <source>
        <strain evidence="3">USDA</strain>
    </source>
</reference>
<sequence length="360" mass="40098">MFGSIKNRIPPVVYKISYVATSICGIYLLRDTFSGSKFDKDVRCDKKVAVVTGGNSGIGKATAEALAQKGAVVYLLCRDKYRCATARKEIVLRTKNRYVYARECDLGSLSSVRAFVEEFRKEEEKVDILINNAGVWRVPREITKDGFEVHLGVNHMGHFFLTNLLLDLLVKAAPSRIINVSAGCHSKGKINKDDLNSDNNYSEKEAYYQSKLANILFTKELSERLKGTGVTANAVDPGTTATDLYRVNDSSIITTIGTYFLKPFIWIFAKSPSGGAQTVLYAALDPDLEKVTGKYFEECKEKEVAPQANDDKMAKWLWAVSDKWTKLKEYPRDENGYVVSAAWRSSFACSAGSVILQLLK</sequence>
<evidence type="ECO:0000256" key="2">
    <source>
        <dbReference type="RuleBase" id="RU000363"/>
    </source>
</evidence>
<dbReference type="eggNOG" id="KOG1208">
    <property type="taxonomic scope" value="Eukaryota"/>
</dbReference>
<dbReference type="FunCoup" id="E0VUN2">
    <property type="interactions" value="342"/>
</dbReference>
<dbReference type="CTD" id="8230365"/>
<dbReference type="Gene3D" id="3.40.50.720">
    <property type="entry name" value="NAD(P)-binding Rossmann-like Domain"/>
    <property type="match status" value="1"/>
</dbReference>
<keyword evidence="5" id="KW-1185">Reference proteome</keyword>
<dbReference type="STRING" id="121224.E0VUN2"/>
<dbReference type="SUPFAM" id="SSF51735">
    <property type="entry name" value="NAD(P)-binding Rossmann-fold domains"/>
    <property type="match status" value="1"/>
</dbReference>
<evidence type="ECO:0000313" key="5">
    <source>
        <dbReference type="Proteomes" id="UP000009046"/>
    </source>
</evidence>
<keyword evidence="1 3" id="KW-0560">Oxidoreductase</keyword>
<dbReference type="OrthoDB" id="191139at2759"/>
<proteinExistence type="inferred from homology"/>
<reference evidence="3" key="2">
    <citation type="submission" date="2007-04" db="EMBL/GenBank/DDBJ databases">
        <title>The genome of the human body louse.</title>
        <authorList>
            <consortium name="The Human Body Louse Genome Consortium"/>
            <person name="Kirkness E."/>
            <person name="Walenz B."/>
            <person name="Hass B."/>
            <person name="Bruggner R."/>
            <person name="Strausberg R."/>
        </authorList>
    </citation>
    <scope>NUCLEOTIDE SEQUENCE</scope>
    <source>
        <strain evidence="3">USDA</strain>
    </source>
</reference>
<dbReference type="PRINTS" id="PR00080">
    <property type="entry name" value="SDRFAMILY"/>
</dbReference>
<dbReference type="KEGG" id="phu:Phum_PHUM452490"/>
<organism>
    <name type="scientific">Pediculus humanus subsp. corporis</name>
    <name type="common">Body louse</name>
    <dbReference type="NCBI Taxonomy" id="121224"/>
    <lineage>
        <taxon>Eukaryota</taxon>
        <taxon>Metazoa</taxon>
        <taxon>Ecdysozoa</taxon>
        <taxon>Arthropoda</taxon>
        <taxon>Hexapoda</taxon>
        <taxon>Insecta</taxon>
        <taxon>Pterygota</taxon>
        <taxon>Neoptera</taxon>
        <taxon>Paraneoptera</taxon>
        <taxon>Psocodea</taxon>
        <taxon>Troctomorpha</taxon>
        <taxon>Phthiraptera</taxon>
        <taxon>Anoplura</taxon>
        <taxon>Pediculidae</taxon>
        <taxon>Pediculus</taxon>
    </lineage>
</organism>
<dbReference type="Proteomes" id="UP000009046">
    <property type="component" value="Unassembled WGS sequence"/>
</dbReference>
<dbReference type="InParanoid" id="E0VUN2"/>
<dbReference type="VEuPathDB" id="VectorBase:PHUM452490"/>
<dbReference type="GeneID" id="8230365"/>
<dbReference type="HOGENOM" id="CLU_010194_44_5_1"/>
<reference evidence="4" key="3">
    <citation type="submission" date="2021-02" db="UniProtKB">
        <authorList>
            <consortium name="EnsemblMetazoa"/>
        </authorList>
    </citation>
    <scope>IDENTIFICATION</scope>
    <source>
        <strain evidence="4">USDA</strain>
    </source>
</reference>
<dbReference type="RefSeq" id="XP_002429826.1">
    <property type="nucleotide sequence ID" value="XM_002429781.1"/>
</dbReference>
<comment type="similarity">
    <text evidence="2">Belongs to the short-chain dehydrogenases/reductases (SDR) family.</text>
</comment>
<name>E0VUN2_PEDHC</name>